<name>A0A561WTS5_9ACTN</name>
<organism evidence="2 3">
    <name type="scientific">Micromonospora palomenae</name>
    <dbReference type="NCBI Taxonomy" id="1461247"/>
    <lineage>
        <taxon>Bacteria</taxon>
        <taxon>Bacillati</taxon>
        <taxon>Actinomycetota</taxon>
        <taxon>Actinomycetes</taxon>
        <taxon>Micromonosporales</taxon>
        <taxon>Micromonosporaceae</taxon>
        <taxon>Micromonospora</taxon>
    </lineage>
</organism>
<reference evidence="2 3" key="1">
    <citation type="submission" date="2019-06" db="EMBL/GenBank/DDBJ databases">
        <title>Sequencing the genomes of 1000 actinobacteria strains.</title>
        <authorList>
            <person name="Klenk H.-P."/>
        </authorList>
    </citation>
    <scope>NUCLEOTIDE SEQUENCE [LARGE SCALE GENOMIC DNA]</scope>
    <source>
        <strain evidence="2 3">DSM 102131</strain>
    </source>
</reference>
<dbReference type="EMBL" id="VIXA01000001">
    <property type="protein sequence ID" value="TWG27237.1"/>
    <property type="molecule type" value="Genomic_DNA"/>
</dbReference>
<evidence type="ECO:0000313" key="2">
    <source>
        <dbReference type="EMBL" id="TWG27237.1"/>
    </source>
</evidence>
<protein>
    <submittedName>
        <fullName evidence="2">Uncharacterized protein DUF559</fullName>
    </submittedName>
</protein>
<evidence type="ECO:0000313" key="3">
    <source>
        <dbReference type="Proteomes" id="UP000319927"/>
    </source>
</evidence>
<evidence type="ECO:0000259" key="1">
    <source>
        <dbReference type="Pfam" id="PF04480"/>
    </source>
</evidence>
<sequence>MGAVGSVRWVDGVLRVLLDRSGGVVSRGAATRVASESALWRACRSGALLRVLPGVYVDAGLLGLSAPSEVAPSGGMVEAGRPGSTGELARRRLSAGWGGSASGSPALAFARLDGATRKRAAITYVDGRGALGGPTALDVWQLRRQPDAEPVHLDVPADSALRGRPHLVVHHRRGLVLGPPQVVVRAGMPVVRLEQALVDAWPLLPAADRPAAVIRAVNDRLTTPQRIAAALDRVPRLAGRAELRTLLAKLDAGCRSPLEIWGHDHVFTGPGMPAFQRQTRIVVGRRTMYLDVWAERERVDFELDGAATHGDRRQREVDLRRDALLATAGILVVRFAHRRLVHETDAVRREVLAILASRRAEG</sequence>
<proteinExistence type="predicted"/>
<keyword evidence="3" id="KW-1185">Reference proteome</keyword>
<feature type="domain" description="DUF559" evidence="1">
    <location>
        <begin position="275"/>
        <end position="355"/>
    </location>
</feature>
<dbReference type="AlphaFoldDB" id="A0A561WTS5"/>
<dbReference type="InterPro" id="IPR007569">
    <property type="entry name" value="DUF559"/>
</dbReference>
<gene>
    <name evidence="2" type="ORF">FHX75_11372</name>
</gene>
<dbReference type="Proteomes" id="UP000319927">
    <property type="component" value="Unassembled WGS sequence"/>
</dbReference>
<comment type="caution">
    <text evidence="2">The sequence shown here is derived from an EMBL/GenBank/DDBJ whole genome shotgun (WGS) entry which is preliminary data.</text>
</comment>
<accession>A0A561WTS5</accession>
<dbReference type="Pfam" id="PF04480">
    <property type="entry name" value="DUF559"/>
    <property type="match status" value="1"/>
</dbReference>
<dbReference type="Gene3D" id="3.40.960.10">
    <property type="entry name" value="VSR Endonuclease"/>
    <property type="match status" value="1"/>
</dbReference>